<evidence type="ECO:0000313" key="3">
    <source>
        <dbReference type="EMBL" id="GHD31274.1"/>
    </source>
</evidence>
<accession>A0A918XH02</accession>
<reference evidence="3 4" key="1">
    <citation type="journal article" date="2014" name="Int. J. Syst. Evol. Microbiol.">
        <title>Complete genome sequence of Corynebacterium casei LMG S-19264T (=DSM 44701T), isolated from a smear-ripened cheese.</title>
        <authorList>
            <consortium name="US DOE Joint Genome Institute (JGI-PGF)"/>
            <person name="Walter F."/>
            <person name="Albersmeier A."/>
            <person name="Kalinowski J."/>
            <person name="Ruckert C."/>
        </authorList>
    </citation>
    <scope>NUCLEOTIDE SEQUENCE [LARGE SCALE GENOMIC DNA]</scope>
    <source>
        <strain evidence="3 4">KCTC 19473</strain>
    </source>
</reference>
<name>A0A918XH02_9ACTN</name>
<feature type="transmembrane region" description="Helical" evidence="2">
    <location>
        <begin position="51"/>
        <end position="67"/>
    </location>
</feature>
<evidence type="ECO:0000256" key="2">
    <source>
        <dbReference type="SAM" id="Phobius"/>
    </source>
</evidence>
<dbReference type="Proteomes" id="UP000654947">
    <property type="component" value="Unassembled WGS sequence"/>
</dbReference>
<sequence length="375" mass="40319">MQADGVPPGRPRTVFDPDLSARTLERLRSGSAELLPKKRPPDSRIRHRRNAGYLASAGVVAASWGAAHLATEVPDVTDFAVRVLSTLGLLALVVWGARQAGRVGAVLALLLTWGPLFLVWGAVPGTAMTGGAAFFWAAGPVAALALATKVTPSAGVRNHGRYLLPEDFEPVDSEALRRLQGAMDRLRGAAAVLGDDVGPGGEERWLAEQEWSVASALAHCSELALDLHSRSREAVTERVSRALDPQRRALDAAREAVEERIRRFDEYARRAHTAATTYEELRQGEENERRDDAFLGLLTGTASESAGPVFGDSGVRALQTVLEEQVTRTIDAGRWLLEVAESWAPREDEQYPEGAAPNSRQTPGSTGPVDGGQET</sequence>
<comment type="caution">
    <text evidence="3">The sequence shown here is derived from an EMBL/GenBank/DDBJ whole genome shotgun (WGS) entry which is preliminary data.</text>
</comment>
<dbReference type="AlphaFoldDB" id="A0A918XH02"/>
<evidence type="ECO:0000256" key="1">
    <source>
        <dbReference type="SAM" id="MobiDB-lite"/>
    </source>
</evidence>
<feature type="transmembrane region" description="Helical" evidence="2">
    <location>
        <begin position="79"/>
        <end position="97"/>
    </location>
</feature>
<keyword evidence="2" id="KW-0472">Membrane</keyword>
<feature type="region of interest" description="Disordered" evidence="1">
    <location>
        <begin position="343"/>
        <end position="375"/>
    </location>
</feature>
<gene>
    <name evidence="3" type="ORF">GCM10007147_33990</name>
</gene>
<dbReference type="EMBL" id="BMXL01000020">
    <property type="protein sequence ID" value="GHD31274.1"/>
    <property type="molecule type" value="Genomic_DNA"/>
</dbReference>
<dbReference type="RefSeq" id="WP_017574541.1">
    <property type="nucleotide sequence ID" value="NZ_BMXL01000020.1"/>
</dbReference>
<keyword evidence="4" id="KW-1185">Reference proteome</keyword>
<proteinExistence type="predicted"/>
<organism evidence="3 4">
    <name type="scientific">Nocardiopsis kunsanensis</name>
    <dbReference type="NCBI Taxonomy" id="141693"/>
    <lineage>
        <taxon>Bacteria</taxon>
        <taxon>Bacillati</taxon>
        <taxon>Actinomycetota</taxon>
        <taxon>Actinomycetes</taxon>
        <taxon>Streptosporangiales</taxon>
        <taxon>Nocardiopsidaceae</taxon>
        <taxon>Nocardiopsis</taxon>
    </lineage>
</organism>
<keyword evidence="2" id="KW-1133">Transmembrane helix</keyword>
<feature type="transmembrane region" description="Helical" evidence="2">
    <location>
        <begin position="104"/>
        <end position="123"/>
    </location>
</feature>
<protein>
    <submittedName>
        <fullName evidence="3">Uncharacterized protein</fullName>
    </submittedName>
</protein>
<evidence type="ECO:0000313" key="4">
    <source>
        <dbReference type="Proteomes" id="UP000654947"/>
    </source>
</evidence>
<keyword evidence="2" id="KW-0812">Transmembrane</keyword>